<dbReference type="PANTHER" id="PTHR43081">
    <property type="entry name" value="ADENYLATE CYCLASE, TERMINAL-DIFFERENTIATION SPECIFIC-RELATED"/>
    <property type="match status" value="1"/>
</dbReference>
<evidence type="ECO:0000313" key="4">
    <source>
        <dbReference type="Proteomes" id="UP000431269"/>
    </source>
</evidence>
<dbReference type="InterPro" id="IPR011990">
    <property type="entry name" value="TPR-like_helical_dom_sf"/>
</dbReference>
<dbReference type="CDD" id="cd07302">
    <property type="entry name" value="CHD"/>
    <property type="match status" value="1"/>
</dbReference>
<dbReference type="GO" id="GO:0035556">
    <property type="term" value="P:intracellular signal transduction"/>
    <property type="evidence" value="ECO:0007669"/>
    <property type="project" value="InterPro"/>
</dbReference>
<organism evidence="3 4">
    <name type="scientific">Terricaulis silvestris</name>
    <dbReference type="NCBI Taxonomy" id="2686094"/>
    <lineage>
        <taxon>Bacteria</taxon>
        <taxon>Pseudomonadati</taxon>
        <taxon>Pseudomonadota</taxon>
        <taxon>Alphaproteobacteria</taxon>
        <taxon>Caulobacterales</taxon>
        <taxon>Caulobacteraceae</taxon>
        <taxon>Terricaulis</taxon>
    </lineage>
</organism>
<dbReference type="PROSITE" id="PS50125">
    <property type="entry name" value="GUANYLATE_CYCLASE_2"/>
    <property type="match status" value="1"/>
</dbReference>
<dbReference type="GO" id="GO:0006171">
    <property type="term" value="P:cAMP biosynthetic process"/>
    <property type="evidence" value="ECO:0007669"/>
    <property type="project" value="TreeGrafter"/>
</dbReference>
<dbReference type="InterPro" id="IPR029787">
    <property type="entry name" value="Nucleotide_cyclase"/>
</dbReference>
<keyword evidence="1" id="KW-0802">TPR repeat</keyword>
<dbReference type="SUPFAM" id="SSF48452">
    <property type="entry name" value="TPR-like"/>
    <property type="match status" value="1"/>
</dbReference>
<dbReference type="PANTHER" id="PTHR43081:SF19">
    <property type="entry name" value="PH-SENSITIVE ADENYLATE CYCLASE RV1264"/>
    <property type="match status" value="1"/>
</dbReference>
<dbReference type="KEGG" id="tsv:DSM104635_00165"/>
<dbReference type="Proteomes" id="UP000431269">
    <property type="component" value="Chromosome"/>
</dbReference>
<evidence type="ECO:0000259" key="2">
    <source>
        <dbReference type="PROSITE" id="PS50125"/>
    </source>
</evidence>
<dbReference type="InterPro" id="IPR019734">
    <property type="entry name" value="TPR_rpt"/>
</dbReference>
<dbReference type="InterPro" id="IPR050697">
    <property type="entry name" value="Adenylyl/Guanylyl_Cyclase_3/4"/>
</dbReference>
<dbReference type="SMART" id="SM00028">
    <property type="entry name" value="TPR"/>
    <property type="match status" value="5"/>
</dbReference>
<dbReference type="PROSITE" id="PS50005">
    <property type="entry name" value="TPR"/>
    <property type="match status" value="1"/>
</dbReference>
<dbReference type="SUPFAM" id="SSF55073">
    <property type="entry name" value="Nucleotide cyclase"/>
    <property type="match status" value="1"/>
</dbReference>
<feature type="domain" description="Guanylate cyclase" evidence="2">
    <location>
        <begin position="7"/>
        <end position="122"/>
    </location>
</feature>
<dbReference type="GO" id="GO:0004016">
    <property type="term" value="F:adenylate cyclase activity"/>
    <property type="evidence" value="ECO:0007669"/>
    <property type="project" value="UniProtKB-ARBA"/>
</dbReference>
<reference evidence="4" key="1">
    <citation type="submission" date="2019-12" db="EMBL/GenBank/DDBJ databases">
        <title>Complete genome of Terracaulis silvestris 0127_4.</title>
        <authorList>
            <person name="Vieira S."/>
            <person name="Riedel T."/>
            <person name="Sproer C."/>
            <person name="Pascual J."/>
            <person name="Boedeker C."/>
            <person name="Overmann J."/>
        </authorList>
    </citation>
    <scope>NUCLEOTIDE SEQUENCE [LARGE SCALE GENOMIC DNA]</scope>
    <source>
        <strain evidence="4">0127_4</strain>
    </source>
</reference>
<protein>
    <submittedName>
        <fullName evidence="3">TPR repeat-containing protein YrrB</fullName>
    </submittedName>
</protein>
<dbReference type="Gene3D" id="3.40.50.10070">
    <property type="entry name" value="TolB, N-terminal domain"/>
    <property type="match status" value="1"/>
</dbReference>
<proteinExistence type="predicted"/>
<accession>A0A6I6MFR3</accession>
<dbReference type="InterPro" id="IPR001054">
    <property type="entry name" value="A/G_cyclase"/>
</dbReference>
<gene>
    <name evidence="3" type="primary">yrrB_1</name>
    <name evidence="3" type="ORF">DSM104635_00165</name>
</gene>
<name>A0A6I6MFR3_9CAUL</name>
<keyword evidence="4" id="KW-1185">Reference proteome</keyword>
<dbReference type="Pfam" id="PF00211">
    <property type="entry name" value="Guanylate_cyc"/>
    <property type="match status" value="1"/>
</dbReference>
<sequence length="619" mass="67776">MQRKLTVILSADVVGYSGLMERDEAGTLARLKENRKSLFDPRVVAQGGRVFKLMGDGVLVEFPSASAAVTCALDIQAAMGAAEAHRPDAERFRYRIGINLGDVIVDGDDMYGEGVNVAARLQALAPVGGVAVSRNVSDQVAGKVAAEFEDMGPHAVKNIENPVHVFAVRPQSVIVAPSQAIEKPHKISICVLPFANMSGDQEQEYFSDGITEDIITDLSKVSALWVAARNTAFTFKGKHVDVPQVARQLKVSHLLEGSVRKAGGRVRITAQLVDATGGHVWAERYDRDLSDIFALQDEISTAIVAALKLRLLPEEKKAIEQRGTTNAEAYKLLLMARQYEVAGNIGSARRSEAIIRLCRRATEIDPNYARAWAMIASAQSALRFHHARMEEDGLAAAERALALDDSLAEAHAVKGRVLAYAARYDEAQREIELALRLDPESYDVNFAAGNFCYQVRRTRDAIAYFEKAADLLETDFRSLGLATSLYVAIGDNEGARRSGQRSLERAQRIVAVEPDNGSAMSFIVGGLAAMGERERAKEWIERAMLLDPDNANMRYNCTCTLVALGELDAALDLFETVVATAVRERLNWYANDPDMDPIRDHPRYKEMIAAAEERLATGG</sequence>
<feature type="repeat" description="TPR" evidence="1">
    <location>
        <begin position="408"/>
        <end position="441"/>
    </location>
</feature>
<dbReference type="AlphaFoldDB" id="A0A6I6MFR3"/>
<dbReference type="Gene3D" id="3.30.70.1230">
    <property type="entry name" value="Nucleotide cyclase"/>
    <property type="match status" value="1"/>
</dbReference>
<dbReference type="EMBL" id="CP047045">
    <property type="protein sequence ID" value="QGZ93355.1"/>
    <property type="molecule type" value="Genomic_DNA"/>
</dbReference>
<dbReference type="Gene3D" id="1.25.40.10">
    <property type="entry name" value="Tetratricopeptide repeat domain"/>
    <property type="match status" value="2"/>
</dbReference>
<evidence type="ECO:0000313" key="3">
    <source>
        <dbReference type="EMBL" id="QGZ93355.1"/>
    </source>
</evidence>
<evidence type="ECO:0000256" key="1">
    <source>
        <dbReference type="PROSITE-ProRule" id="PRU00339"/>
    </source>
</evidence>